<feature type="signal peptide" evidence="1">
    <location>
        <begin position="1"/>
        <end position="19"/>
    </location>
</feature>
<evidence type="ECO:0000313" key="3">
    <source>
        <dbReference type="Proteomes" id="UP000593737"/>
    </source>
</evidence>
<evidence type="ECO:0008006" key="4">
    <source>
        <dbReference type="Google" id="ProtNLM"/>
    </source>
</evidence>
<reference evidence="2 3" key="1">
    <citation type="journal article" date="2020" name="ISME J.">
        <title>Enrichment and physiological characterization of a novel comammox Nitrospira indicates ammonium inhibition of complete nitrification.</title>
        <authorList>
            <person name="Sakoula D."/>
            <person name="Koch H."/>
            <person name="Frank J."/>
            <person name="Jetten M.S.M."/>
            <person name="van Kessel M.A.H.J."/>
            <person name="Lucker S."/>
        </authorList>
    </citation>
    <scope>NUCLEOTIDE SEQUENCE [LARGE SCALE GENOMIC DNA]</scope>
    <source>
        <strain evidence="2">Comreactor17</strain>
    </source>
</reference>
<organism evidence="2 3">
    <name type="scientific">Candidatus Nitrospira kreftii</name>
    <dbReference type="NCBI Taxonomy" id="2652173"/>
    <lineage>
        <taxon>Bacteria</taxon>
        <taxon>Pseudomonadati</taxon>
        <taxon>Nitrospirota</taxon>
        <taxon>Nitrospiria</taxon>
        <taxon>Nitrospirales</taxon>
        <taxon>Nitrospiraceae</taxon>
        <taxon>Nitrospira</taxon>
    </lineage>
</organism>
<evidence type="ECO:0000313" key="2">
    <source>
        <dbReference type="EMBL" id="QPD05034.1"/>
    </source>
</evidence>
<sequence length="210" mass="23788">MKAAYILIVALSLVCLGCATPPEVKQALVAKDQAYAENQRLMEQYRELVSHVTERHQQWYRHVQTRLKLNLALQWATTNPKLADVADAELANDDAELLGPEVIAFINEIRLKNLPDRKGPNGQIVFQSGTGDMSNLLQRLPELLSRIEQRVRKDSQASSTLDLTAFDQYRTNVGALRRINAIIKQYLDVDVTLPRDEVQSIAEAVRTLRR</sequence>
<evidence type="ECO:0000256" key="1">
    <source>
        <dbReference type="SAM" id="SignalP"/>
    </source>
</evidence>
<feature type="chain" id="PRO_5033006752" description="Lipoprotein" evidence="1">
    <location>
        <begin position="20"/>
        <end position="210"/>
    </location>
</feature>
<keyword evidence="1" id="KW-0732">Signal</keyword>
<gene>
    <name evidence="2" type="ORF">Nkreftii_002808</name>
</gene>
<protein>
    <recommendedName>
        <fullName evidence="4">Lipoprotein</fullName>
    </recommendedName>
</protein>
<dbReference type="Proteomes" id="UP000593737">
    <property type="component" value="Chromosome"/>
</dbReference>
<dbReference type="EMBL" id="CP047423">
    <property type="protein sequence ID" value="QPD05034.1"/>
    <property type="molecule type" value="Genomic_DNA"/>
</dbReference>
<dbReference type="AlphaFoldDB" id="A0A7S8FFV6"/>
<dbReference type="KEGG" id="nkf:Nkreftii_002808"/>
<proteinExistence type="predicted"/>
<accession>A0A7S8FFV6</accession>
<name>A0A7S8FFV6_9BACT</name>